<evidence type="ECO:0000256" key="10">
    <source>
        <dbReference type="ARBA" id="ARBA00022840"/>
    </source>
</evidence>
<evidence type="ECO:0000313" key="15">
    <source>
        <dbReference type="EMBL" id="KMZ96279.1"/>
    </source>
</evidence>
<dbReference type="GO" id="GO:0048029">
    <property type="term" value="F:monosaccharide binding"/>
    <property type="evidence" value="ECO:0007669"/>
    <property type="project" value="TreeGrafter"/>
</dbReference>
<evidence type="ECO:0000313" key="16">
    <source>
        <dbReference type="Proteomes" id="UP000053239"/>
    </source>
</evidence>
<comment type="pathway">
    <text evidence="3">Carbohydrate degradation; glycolysis; D-glyceraldehyde 3-phosphate and glycerone phosphate from D-glucose: step 3/4.</text>
</comment>
<dbReference type="GO" id="GO:0046872">
    <property type="term" value="F:metal ion binding"/>
    <property type="evidence" value="ECO:0007669"/>
    <property type="project" value="UniProtKB-KW"/>
</dbReference>
<dbReference type="AlphaFoldDB" id="A0A0J9TLT2"/>
<dbReference type="GO" id="GO:0016208">
    <property type="term" value="F:AMP binding"/>
    <property type="evidence" value="ECO:0007669"/>
    <property type="project" value="TreeGrafter"/>
</dbReference>
<keyword evidence="11" id="KW-0460">Magnesium</keyword>
<dbReference type="GO" id="GO:0042802">
    <property type="term" value="F:identical protein binding"/>
    <property type="evidence" value="ECO:0007669"/>
    <property type="project" value="TreeGrafter"/>
</dbReference>
<evidence type="ECO:0000256" key="11">
    <source>
        <dbReference type="ARBA" id="ARBA00022842"/>
    </source>
</evidence>
<dbReference type="PANTHER" id="PTHR13697:SF4">
    <property type="entry name" value="ATP-DEPENDENT 6-PHOSPHOFRUCTOKINASE"/>
    <property type="match status" value="1"/>
</dbReference>
<keyword evidence="10" id="KW-0067">ATP-binding</keyword>
<protein>
    <recommendedName>
        <fullName evidence="4">6-phosphofructokinase</fullName>
        <ecNumber evidence="4">2.7.1.11</ecNumber>
    </recommendedName>
</protein>
<dbReference type="GO" id="GO:0003872">
    <property type="term" value="F:6-phosphofructokinase activity"/>
    <property type="evidence" value="ECO:0007669"/>
    <property type="project" value="UniProtKB-EC"/>
</dbReference>
<reference evidence="15 16" key="1">
    <citation type="submission" date="2011-09" db="EMBL/GenBank/DDBJ databases">
        <title>The Genome Sequence of Plasmodium vivax North Korean.</title>
        <authorList>
            <consortium name="The Broad Institute Genome Sequencing Platform"/>
            <consortium name="The Broad Institute Genome Sequencing Center for Infectious Disease"/>
            <person name="Neafsey D."/>
            <person name="Carlton J."/>
            <person name="Barnwell J."/>
            <person name="Collins W."/>
            <person name="Escalante A."/>
            <person name="Mullikin J."/>
            <person name="Saul A."/>
            <person name="Guigo R."/>
            <person name="Camara F."/>
            <person name="Young S.K."/>
            <person name="Zeng Q."/>
            <person name="Gargeya S."/>
            <person name="Fitzgerald M."/>
            <person name="Haas B."/>
            <person name="Abouelleil A."/>
            <person name="Alvarado L."/>
            <person name="Arachchi H.M."/>
            <person name="Berlin A."/>
            <person name="Brown A."/>
            <person name="Chapman S.B."/>
            <person name="Chen Z."/>
            <person name="Dunbar C."/>
            <person name="Freedman E."/>
            <person name="Gearin G."/>
            <person name="Gellesch M."/>
            <person name="Goldberg J."/>
            <person name="Griggs A."/>
            <person name="Gujja S."/>
            <person name="Heiman D."/>
            <person name="Howarth C."/>
            <person name="Larson L."/>
            <person name="Lui A."/>
            <person name="MacDonald P.J.P."/>
            <person name="Montmayeur A."/>
            <person name="Murphy C."/>
            <person name="Neiman D."/>
            <person name="Pearson M."/>
            <person name="Priest M."/>
            <person name="Roberts A."/>
            <person name="Saif S."/>
            <person name="Shea T."/>
            <person name="Shenoy N."/>
            <person name="Sisk P."/>
            <person name="Stolte C."/>
            <person name="Sykes S."/>
            <person name="Wortman J."/>
            <person name="Nusbaum C."/>
            <person name="Birren B."/>
        </authorList>
    </citation>
    <scope>NUCLEOTIDE SEQUENCE [LARGE SCALE GENOMIC DNA]</scope>
    <source>
        <strain evidence="15 16">North Korean</strain>
    </source>
</reference>
<dbReference type="PANTHER" id="PTHR13697">
    <property type="entry name" value="PHOSPHOFRUCTOKINASE"/>
    <property type="match status" value="1"/>
</dbReference>
<organism evidence="15 16">
    <name type="scientific">Plasmodium vivax North Korean</name>
    <dbReference type="NCBI Taxonomy" id="1035514"/>
    <lineage>
        <taxon>Eukaryota</taxon>
        <taxon>Sar</taxon>
        <taxon>Alveolata</taxon>
        <taxon>Apicomplexa</taxon>
        <taxon>Aconoidasida</taxon>
        <taxon>Haemosporida</taxon>
        <taxon>Plasmodiidae</taxon>
        <taxon>Plasmodium</taxon>
        <taxon>Plasmodium (Plasmodium)</taxon>
    </lineage>
</organism>
<sequence>MNSAIYTFSKLASQKHYKIVYIQNGYEGLIDEKYIEIDLEQLRKDVYLPGTVIGSSRSKRFQLSSEDREKGVKALKENLGVRALVILGGNGSYQGGELISKLGLPVILLPATIDNDVYSTKYTIGFHSALEEIGSALYKI</sequence>
<dbReference type="EC" id="2.7.1.11" evidence="4"/>
<evidence type="ECO:0000256" key="13">
    <source>
        <dbReference type="ARBA" id="ARBA00048070"/>
    </source>
</evidence>
<evidence type="ECO:0000256" key="1">
    <source>
        <dbReference type="ARBA" id="ARBA00001946"/>
    </source>
</evidence>
<dbReference type="Pfam" id="PF00365">
    <property type="entry name" value="PFK"/>
    <property type="match status" value="1"/>
</dbReference>
<feature type="domain" description="Phosphofructokinase" evidence="14">
    <location>
        <begin position="1"/>
        <end position="140"/>
    </location>
</feature>
<evidence type="ECO:0000256" key="8">
    <source>
        <dbReference type="ARBA" id="ARBA00022741"/>
    </source>
</evidence>
<evidence type="ECO:0000256" key="2">
    <source>
        <dbReference type="ARBA" id="ARBA00004496"/>
    </source>
</evidence>
<name>A0A0J9TLT2_PLAVI</name>
<dbReference type="InterPro" id="IPR035966">
    <property type="entry name" value="PKF_sf"/>
</dbReference>
<comment type="catalytic activity">
    <reaction evidence="13">
        <text>beta-D-fructose 6-phosphate + ATP = beta-D-fructose 1,6-bisphosphate + ADP + H(+)</text>
        <dbReference type="Rhea" id="RHEA:16109"/>
        <dbReference type="ChEBI" id="CHEBI:15378"/>
        <dbReference type="ChEBI" id="CHEBI:30616"/>
        <dbReference type="ChEBI" id="CHEBI:32966"/>
        <dbReference type="ChEBI" id="CHEBI:57634"/>
        <dbReference type="ChEBI" id="CHEBI:456216"/>
        <dbReference type="EC" id="2.7.1.11"/>
    </reaction>
</comment>
<dbReference type="SUPFAM" id="SSF53784">
    <property type="entry name" value="Phosphofructokinase"/>
    <property type="match status" value="1"/>
</dbReference>
<evidence type="ECO:0000256" key="6">
    <source>
        <dbReference type="ARBA" id="ARBA00022679"/>
    </source>
</evidence>
<dbReference type="InterPro" id="IPR022953">
    <property type="entry name" value="ATP_PFK"/>
</dbReference>
<dbReference type="GO" id="GO:0030388">
    <property type="term" value="P:fructose 1,6-bisphosphate metabolic process"/>
    <property type="evidence" value="ECO:0007669"/>
    <property type="project" value="TreeGrafter"/>
</dbReference>
<dbReference type="Proteomes" id="UP000053239">
    <property type="component" value="Unassembled WGS sequence"/>
</dbReference>
<dbReference type="InterPro" id="IPR000023">
    <property type="entry name" value="Phosphofructokinase_dom"/>
</dbReference>
<accession>A0A0J9TLT2</accession>
<dbReference type="UniPathway" id="UPA00109">
    <property type="reaction ID" value="UER00182"/>
</dbReference>
<evidence type="ECO:0000256" key="9">
    <source>
        <dbReference type="ARBA" id="ARBA00022777"/>
    </source>
</evidence>
<keyword evidence="8" id="KW-0547">Nucleotide-binding</keyword>
<comment type="subcellular location">
    <subcellularLocation>
        <location evidence="2">Cytoplasm</location>
    </subcellularLocation>
</comment>
<evidence type="ECO:0000256" key="7">
    <source>
        <dbReference type="ARBA" id="ARBA00022723"/>
    </source>
</evidence>
<dbReference type="GO" id="GO:0006002">
    <property type="term" value="P:fructose 6-phosphate metabolic process"/>
    <property type="evidence" value="ECO:0007669"/>
    <property type="project" value="InterPro"/>
</dbReference>
<dbReference type="Gene3D" id="3.40.50.450">
    <property type="match status" value="1"/>
</dbReference>
<keyword evidence="12" id="KW-0324">Glycolysis</keyword>
<dbReference type="GO" id="GO:0005945">
    <property type="term" value="C:6-phosphofructokinase complex"/>
    <property type="evidence" value="ECO:0007669"/>
    <property type="project" value="TreeGrafter"/>
</dbReference>
<keyword evidence="6" id="KW-0808">Transferase</keyword>
<evidence type="ECO:0000256" key="5">
    <source>
        <dbReference type="ARBA" id="ARBA00022490"/>
    </source>
</evidence>
<evidence type="ECO:0000256" key="4">
    <source>
        <dbReference type="ARBA" id="ARBA00012055"/>
    </source>
</evidence>
<dbReference type="GO" id="GO:0061621">
    <property type="term" value="P:canonical glycolysis"/>
    <property type="evidence" value="ECO:0007669"/>
    <property type="project" value="TreeGrafter"/>
</dbReference>
<keyword evidence="7" id="KW-0479">Metal-binding</keyword>
<dbReference type="EMBL" id="KQ235637">
    <property type="protein sequence ID" value="KMZ96279.1"/>
    <property type="molecule type" value="Genomic_DNA"/>
</dbReference>
<dbReference type="GO" id="GO:0005524">
    <property type="term" value="F:ATP binding"/>
    <property type="evidence" value="ECO:0007669"/>
    <property type="project" value="UniProtKB-KW"/>
</dbReference>
<dbReference type="GO" id="GO:0070095">
    <property type="term" value="F:fructose-6-phosphate binding"/>
    <property type="evidence" value="ECO:0007669"/>
    <property type="project" value="TreeGrafter"/>
</dbReference>
<gene>
    <name evidence="15" type="ORF">PVNG_02417</name>
</gene>
<evidence type="ECO:0000256" key="12">
    <source>
        <dbReference type="ARBA" id="ARBA00023152"/>
    </source>
</evidence>
<keyword evidence="9" id="KW-0418">Kinase</keyword>
<dbReference type="PRINTS" id="PR00476">
    <property type="entry name" value="PHFRCTKINASE"/>
</dbReference>
<proteinExistence type="predicted"/>
<comment type="cofactor">
    <cofactor evidence="1">
        <name>Mg(2+)</name>
        <dbReference type="ChEBI" id="CHEBI:18420"/>
    </cofactor>
</comment>
<evidence type="ECO:0000256" key="3">
    <source>
        <dbReference type="ARBA" id="ARBA00004679"/>
    </source>
</evidence>
<keyword evidence="5" id="KW-0963">Cytoplasm</keyword>
<evidence type="ECO:0000259" key="14">
    <source>
        <dbReference type="Pfam" id="PF00365"/>
    </source>
</evidence>